<dbReference type="SMART" id="SM00448">
    <property type="entry name" value="REC"/>
    <property type="match status" value="1"/>
</dbReference>
<dbReference type="Pfam" id="PF10114">
    <property type="entry name" value="PocR"/>
    <property type="match status" value="1"/>
</dbReference>
<organism evidence="8 9">
    <name type="scientific">Carpediemonas membranifera</name>
    <dbReference type="NCBI Taxonomy" id="201153"/>
    <lineage>
        <taxon>Eukaryota</taxon>
        <taxon>Metamonada</taxon>
        <taxon>Carpediemonas-like organisms</taxon>
        <taxon>Carpediemonas</taxon>
    </lineage>
</organism>
<dbReference type="InterPro" id="IPR003661">
    <property type="entry name" value="HisK_dim/P_dom"/>
</dbReference>
<evidence type="ECO:0000256" key="4">
    <source>
        <dbReference type="ARBA" id="ARBA00022777"/>
    </source>
</evidence>
<keyword evidence="3" id="KW-0808">Transferase</keyword>
<proteinExistence type="predicted"/>
<gene>
    <name evidence="8" type="ORF">J8273_0185</name>
</gene>
<dbReference type="GO" id="GO:0000155">
    <property type="term" value="F:phosphorelay sensor kinase activity"/>
    <property type="evidence" value="ECO:0007669"/>
    <property type="project" value="InterPro"/>
</dbReference>
<reference evidence="8" key="1">
    <citation type="submission" date="2021-05" db="EMBL/GenBank/DDBJ databases">
        <title>A free-living protist that lacks canonical eukaryotic 1 DNA replication and segregation systems.</title>
        <authorList>
            <person name="Salas-Leiva D.E."/>
            <person name="Tromer E.C."/>
            <person name="Curtis B.A."/>
            <person name="Jerlstrom-Hultqvist J."/>
            <person name="Kolisko M."/>
            <person name="Yi Z."/>
            <person name="Salas-Leiva J.S."/>
            <person name="Gallot-Lavallee L."/>
            <person name="Kops G.J.P.L."/>
            <person name="Archibald J.M."/>
            <person name="Simpson A.G.B."/>
            <person name="Roger A.J."/>
        </authorList>
    </citation>
    <scope>NUCLEOTIDE SEQUENCE</scope>
    <source>
        <strain evidence="8">BICM</strain>
    </source>
</reference>
<feature type="domain" description="Response regulatory" evidence="7">
    <location>
        <begin position="603"/>
        <end position="732"/>
    </location>
</feature>
<dbReference type="Pfam" id="PF02518">
    <property type="entry name" value="HATPase_c"/>
    <property type="match status" value="1"/>
</dbReference>
<evidence type="ECO:0000259" key="6">
    <source>
        <dbReference type="PROSITE" id="PS50109"/>
    </source>
</evidence>
<dbReference type="PROSITE" id="PS50109">
    <property type="entry name" value="HIS_KIN"/>
    <property type="match status" value="1"/>
</dbReference>
<dbReference type="InterPro" id="IPR036890">
    <property type="entry name" value="HATPase_C_sf"/>
</dbReference>
<protein>
    <recommendedName>
        <fullName evidence="2">histidine kinase</fullName>
        <ecNumber evidence="2">2.7.13.3</ecNumber>
    </recommendedName>
</protein>
<dbReference type="PROSITE" id="PS50110">
    <property type="entry name" value="RESPONSE_REGULATORY"/>
    <property type="match status" value="1"/>
</dbReference>
<evidence type="ECO:0000313" key="8">
    <source>
        <dbReference type="EMBL" id="KAG9394977.1"/>
    </source>
</evidence>
<dbReference type="OrthoDB" id="10266508at2759"/>
<dbReference type="SUPFAM" id="SSF52172">
    <property type="entry name" value="CheY-like"/>
    <property type="match status" value="1"/>
</dbReference>
<evidence type="ECO:0000256" key="2">
    <source>
        <dbReference type="ARBA" id="ARBA00012438"/>
    </source>
</evidence>
<evidence type="ECO:0000256" key="3">
    <source>
        <dbReference type="ARBA" id="ARBA00022679"/>
    </source>
</evidence>
<dbReference type="InterPro" id="IPR036097">
    <property type="entry name" value="HisK_dim/P_sf"/>
</dbReference>
<comment type="caution">
    <text evidence="8">The sequence shown here is derived from an EMBL/GenBank/DDBJ whole genome shotgun (WGS) entry which is preliminary data.</text>
</comment>
<dbReference type="SUPFAM" id="SSF47384">
    <property type="entry name" value="Homodimeric domain of signal transducing histidine kinase"/>
    <property type="match status" value="1"/>
</dbReference>
<sequence>MDFEDSLGSNAIPVMPCTIRTRQATAVPPVTPAGPRKRLERPIKNLQAIRSLESATFDEIFELSSIQYIQDSMADALGISAQIVASDGRRMTTWSRECRIYDFIIKQSPNRAPGASERYARAWCQRDLGLLVSAIGLYMGRRKLADWVIGYVRRPGQPYPPDAKAFLLGRGLEGEEFDEMWRELGEVDEEQFAYDAKFLRQFSAQLTQLAFKSIQNQQISISLKEKNAMLRQKSRLLDSIVKERTRALLKVNKQLSLSLQTRRLFLSRISHDMRTPLLGVYGVAQLLVDDSQSGVMTPEERRSSLQIMRSSTEILMSFIDQLLDFSRLEASEEDRTLSLLEEKAIDVGAFATSLVGLFNGSAMQKRLAITTDVQPSTGKALLCDPLRVAQVVSNFLGNAVKFSGVGGAISITVSRLVVGQSPYRLLPDSRFAVINRSEASSPLMMRVPFQRLYSRVEALPLLPQATEETEVLCLTFADTGPGIAETRLYAIFSAFSQEDVSTPRVYGGSGLGLSMCRSICVDMYRGVITVCNQPPPLQGAVFSAFIPLKTSELTPFDPFKTMTAIHPIFKRRGVDYQQDLQASITAVPKLESKEPGPDFKGIRILVVDDLDVNRIIVGRLLNVALRKAKQEGHISYASGGHECVKLAAAHHYDIIFLDLHMPNDLDGHEVVKTIRSKEAIMGVAPEEHQVILALTAMVSHDMIDLCAKEGFDGYLSKPFKQAELQSILEKHCGVSPPPGAG</sequence>
<dbReference type="GO" id="GO:0009927">
    <property type="term" value="F:histidine phosphotransfer kinase activity"/>
    <property type="evidence" value="ECO:0007669"/>
    <property type="project" value="TreeGrafter"/>
</dbReference>
<dbReference type="Proteomes" id="UP000717585">
    <property type="component" value="Unassembled WGS sequence"/>
</dbReference>
<dbReference type="SMART" id="SM00388">
    <property type="entry name" value="HisKA"/>
    <property type="match status" value="1"/>
</dbReference>
<dbReference type="InterPro" id="IPR001789">
    <property type="entry name" value="Sig_transdc_resp-reg_receiver"/>
</dbReference>
<dbReference type="InterPro" id="IPR005467">
    <property type="entry name" value="His_kinase_dom"/>
</dbReference>
<dbReference type="PANTHER" id="PTHR43047">
    <property type="entry name" value="TWO-COMPONENT HISTIDINE PROTEIN KINASE"/>
    <property type="match status" value="1"/>
</dbReference>
<dbReference type="PANTHER" id="PTHR43047:SF72">
    <property type="entry name" value="OSMOSENSING HISTIDINE PROTEIN KINASE SLN1"/>
    <property type="match status" value="1"/>
</dbReference>
<accession>A0A8J6BD47</accession>
<dbReference type="Gene3D" id="1.10.287.130">
    <property type="match status" value="1"/>
</dbReference>
<name>A0A8J6BD47_9EUKA</name>
<evidence type="ECO:0000256" key="1">
    <source>
        <dbReference type="ARBA" id="ARBA00000085"/>
    </source>
</evidence>
<dbReference type="EMBL" id="JAHDYR010000012">
    <property type="protein sequence ID" value="KAG9394977.1"/>
    <property type="molecule type" value="Genomic_DNA"/>
</dbReference>
<dbReference type="GO" id="GO:0005886">
    <property type="term" value="C:plasma membrane"/>
    <property type="evidence" value="ECO:0007669"/>
    <property type="project" value="TreeGrafter"/>
</dbReference>
<comment type="catalytic activity">
    <reaction evidence="1">
        <text>ATP + protein L-histidine = ADP + protein N-phospho-L-histidine.</text>
        <dbReference type="EC" id="2.7.13.3"/>
    </reaction>
</comment>
<evidence type="ECO:0000313" key="9">
    <source>
        <dbReference type="Proteomes" id="UP000717585"/>
    </source>
</evidence>
<dbReference type="AlphaFoldDB" id="A0A8J6BD47"/>
<dbReference type="CDD" id="cd17546">
    <property type="entry name" value="REC_hyHK_CKI1_RcsC-like"/>
    <property type="match status" value="1"/>
</dbReference>
<dbReference type="SMART" id="SM00387">
    <property type="entry name" value="HATPase_c"/>
    <property type="match status" value="1"/>
</dbReference>
<evidence type="ECO:0000259" key="7">
    <source>
        <dbReference type="PROSITE" id="PS50110"/>
    </source>
</evidence>
<keyword evidence="9" id="KW-1185">Reference proteome</keyword>
<keyword evidence="5" id="KW-0597">Phosphoprotein</keyword>
<dbReference type="EC" id="2.7.13.3" evidence="2"/>
<keyword evidence="4 8" id="KW-0418">Kinase</keyword>
<evidence type="ECO:0000256" key="5">
    <source>
        <dbReference type="PROSITE-ProRule" id="PRU00169"/>
    </source>
</evidence>
<dbReference type="Gene3D" id="3.30.565.10">
    <property type="entry name" value="Histidine kinase-like ATPase, C-terminal domain"/>
    <property type="match status" value="1"/>
</dbReference>
<dbReference type="InterPro" id="IPR018771">
    <property type="entry name" value="PocR_dom"/>
</dbReference>
<dbReference type="InterPro" id="IPR003594">
    <property type="entry name" value="HATPase_dom"/>
</dbReference>
<dbReference type="Pfam" id="PF00512">
    <property type="entry name" value="HisKA"/>
    <property type="match status" value="1"/>
</dbReference>
<feature type="modified residue" description="4-aspartylphosphate" evidence="5">
    <location>
        <position position="658"/>
    </location>
</feature>
<dbReference type="Gene3D" id="3.40.50.2300">
    <property type="match status" value="1"/>
</dbReference>
<feature type="domain" description="Histidine kinase" evidence="6">
    <location>
        <begin position="268"/>
        <end position="550"/>
    </location>
</feature>
<dbReference type="CDD" id="cd00082">
    <property type="entry name" value="HisKA"/>
    <property type="match status" value="1"/>
</dbReference>
<dbReference type="InterPro" id="IPR011006">
    <property type="entry name" value="CheY-like_superfamily"/>
</dbReference>
<dbReference type="SUPFAM" id="SSF55874">
    <property type="entry name" value="ATPase domain of HSP90 chaperone/DNA topoisomerase II/histidine kinase"/>
    <property type="match status" value="1"/>
</dbReference>
<dbReference type="Pfam" id="PF00072">
    <property type="entry name" value="Response_reg"/>
    <property type="match status" value="1"/>
</dbReference>